<protein>
    <submittedName>
        <fullName evidence="1">Uncharacterized protein</fullName>
    </submittedName>
</protein>
<evidence type="ECO:0000313" key="2">
    <source>
        <dbReference type="Proteomes" id="UP000257109"/>
    </source>
</evidence>
<dbReference type="PANTHER" id="PTHR35046">
    <property type="entry name" value="ZINC KNUCKLE (CCHC-TYPE) FAMILY PROTEIN"/>
    <property type="match status" value="1"/>
</dbReference>
<proteinExistence type="predicted"/>
<dbReference type="PANTHER" id="PTHR35046:SF9">
    <property type="entry name" value="RNA-DIRECTED DNA POLYMERASE"/>
    <property type="match status" value="1"/>
</dbReference>
<feature type="non-terminal residue" evidence="1">
    <location>
        <position position="1"/>
    </location>
</feature>
<comment type="caution">
    <text evidence="1">The sequence shown here is derived from an EMBL/GenBank/DDBJ whole genome shotgun (WGS) entry which is preliminary data.</text>
</comment>
<evidence type="ECO:0000313" key="1">
    <source>
        <dbReference type="EMBL" id="RDY10100.1"/>
    </source>
</evidence>
<accession>A0A371I4X6</accession>
<sequence>MPFGLTNAPSTFMRRISVDEEKVKQLENGLHIRMQMRRYVKNFNSIATPLNEFVKRNVVFKWDDINEKGKLQKNHAKWLEFIEMLPYVIKYENGKENIIVDALSKRYALLTSLQTKLLGFEIIKDLYHY</sequence>
<dbReference type="AlphaFoldDB" id="A0A371I4X6"/>
<dbReference type="InterPro" id="IPR043502">
    <property type="entry name" value="DNA/RNA_pol_sf"/>
</dbReference>
<dbReference type="EMBL" id="QJKJ01000909">
    <property type="protein sequence ID" value="RDY10100.1"/>
    <property type="molecule type" value="Genomic_DNA"/>
</dbReference>
<reference evidence="1" key="1">
    <citation type="submission" date="2018-05" db="EMBL/GenBank/DDBJ databases">
        <title>Draft genome of Mucuna pruriens seed.</title>
        <authorList>
            <person name="Nnadi N.E."/>
            <person name="Vos R."/>
            <person name="Hasami M.H."/>
            <person name="Devisetty U.K."/>
            <person name="Aguiy J.C."/>
        </authorList>
    </citation>
    <scope>NUCLEOTIDE SEQUENCE [LARGE SCALE GENOMIC DNA]</scope>
    <source>
        <strain evidence="1">JCA_2017</strain>
    </source>
</reference>
<dbReference type="Proteomes" id="UP000257109">
    <property type="component" value="Unassembled WGS sequence"/>
</dbReference>
<dbReference type="SUPFAM" id="SSF56672">
    <property type="entry name" value="DNA/RNA polymerases"/>
    <property type="match status" value="1"/>
</dbReference>
<gene>
    <name evidence="1" type="ORF">CR513_05430</name>
</gene>
<dbReference type="OrthoDB" id="1933708at2759"/>
<keyword evidence="2" id="KW-1185">Reference proteome</keyword>
<name>A0A371I4X6_MUCPR</name>
<organism evidence="1 2">
    <name type="scientific">Mucuna pruriens</name>
    <name type="common">Velvet bean</name>
    <name type="synonym">Dolichos pruriens</name>
    <dbReference type="NCBI Taxonomy" id="157652"/>
    <lineage>
        <taxon>Eukaryota</taxon>
        <taxon>Viridiplantae</taxon>
        <taxon>Streptophyta</taxon>
        <taxon>Embryophyta</taxon>
        <taxon>Tracheophyta</taxon>
        <taxon>Spermatophyta</taxon>
        <taxon>Magnoliopsida</taxon>
        <taxon>eudicotyledons</taxon>
        <taxon>Gunneridae</taxon>
        <taxon>Pentapetalae</taxon>
        <taxon>rosids</taxon>
        <taxon>fabids</taxon>
        <taxon>Fabales</taxon>
        <taxon>Fabaceae</taxon>
        <taxon>Papilionoideae</taxon>
        <taxon>50 kb inversion clade</taxon>
        <taxon>NPAAA clade</taxon>
        <taxon>indigoferoid/millettioid clade</taxon>
        <taxon>Phaseoleae</taxon>
        <taxon>Mucuna</taxon>
    </lineage>
</organism>